<evidence type="ECO:0000256" key="3">
    <source>
        <dbReference type="ARBA" id="ARBA00022801"/>
    </source>
</evidence>
<dbReference type="InterPro" id="IPR000209">
    <property type="entry name" value="Peptidase_S8/S53_dom"/>
</dbReference>
<feature type="transmembrane region" description="Helical" evidence="7">
    <location>
        <begin position="56"/>
        <end position="77"/>
    </location>
</feature>
<dbReference type="PANTHER" id="PTHR43806:SF11">
    <property type="entry name" value="CEREVISIN-RELATED"/>
    <property type="match status" value="1"/>
</dbReference>
<dbReference type="InterPro" id="IPR015500">
    <property type="entry name" value="Peptidase_S8_subtilisin-rel"/>
</dbReference>
<evidence type="ECO:0000256" key="7">
    <source>
        <dbReference type="SAM" id="Phobius"/>
    </source>
</evidence>
<dbReference type="EMBL" id="CP002923">
    <property type="protein sequence ID" value="AEM59370.1"/>
    <property type="molecule type" value="Genomic_DNA"/>
</dbReference>
<dbReference type="PROSITE" id="PS51892">
    <property type="entry name" value="SUBTILASE"/>
    <property type="match status" value="1"/>
</dbReference>
<protein>
    <submittedName>
        <fullName evidence="9">Subtilase family protease</fullName>
    </submittedName>
</protein>
<dbReference type="PANTHER" id="PTHR43806">
    <property type="entry name" value="PEPTIDASE S8"/>
    <property type="match status" value="1"/>
</dbReference>
<evidence type="ECO:0000313" key="10">
    <source>
        <dbReference type="Proteomes" id="UP000005629"/>
    </source>
</evidence>
<proteinExistence type="inferred from homology"/>
<evidence type="ECO:0000256" key="6">
    <source>
        <dbReference type="SAM" id="MobiDB-lite"/>
    </source>
</evidence>
<dbReference type="GO" id="GO:0006508">
    <property type="term" value="P:proteolysis"/>
    <property type="evidence" value="ECO:0007669"/>
    <property type="project" value="UniProtKB-KW"/>
</dbReference>
<keyword evidence="7" id="KW-0472">Membrane</keyword>
<evidence type="ECO:0000259" key="8">
    <source>
        <dbReference type="Pfam" id="PF00082"/>
    </source>
</evidence>
<geneLocation type="plasmid" evidence="9 10">
    <name>pHH400</name>
</geneLocation>
<dbReference type="PRINTS" id="PR00723">
    <property type="entry name" value="SUBTILISIN"/>
</dbReference>
<dbReference type="SUPFAM" id="SSF52743">
    <property type="entry name" value="Subtilisin-like"/>
    <property type="match status" value="1"/>
</dbReference>
<keyword evidence="4" id="KW-0720">Serine protease</keyword>
<reference evidence="9 10" key="1">
    <citation type="journal article" date="2011" name="J. Bacteriol.">
        <title>Complete genome sequence of Haloarcula hispanica, a model haloarchaeon for studying genetics, metabolism, and virus-host interaction.</title>
        <authorList>
            <person name="Liu H."/>
            <person name="Wu Z."/>
            <person name="Li M."/>
            <person name="Zhang F."/>
            <person name="Zheng H."/>
            <person name="Han J."/>
            <person name="Liu J."/>
            <person name="Zhou J."/>
            <person name="Wang S."/>
            <person name="Xiang H."/>
        </authorList>
    </citation>
    <scope>NUCLEOTIDE SEQUENCE [LARGE SCALE GENOMIC DNA]</scope>
    <source>
        <strain evidence="10">ATCC 33960 / DSM 4426 / JCM 8911 / NBRC 102182 / NCIMB 2187 / VKM B-1755</strain>
        <plasmid evidence="9 10">pHH400</plasmid>
    </source>
</reference>
<keyword evidence="7" id="KW-1133">Transmembrane helix</keyword>
<dbReference type="eggNOG" id="arCOG06823">
    <property type="taxonomic scope" value="Archaea"/>
</dbReference>
<feature type="region of interest" description="Disordered" evidence="6">
    <location>
        <begin position="442"/>
        <end position="470"/>
    </location>
</feature>
<name>G0I0E9_HALHT</name>
<keyword evidence="7" id="KW-0812">Transmembrane</keyword>
<dbReference type="InterPro" id="IPR050131">
    <property type="entry name" value="Peptidase_S8_subtilisin-like"/>
</dbReference>
<keyword evidence="2 9" id="KW-0645">Protease</keyword>
<accession>G0I0E9</accession>
<dbReference type="Gene3D" id="3.40.50.200">
    <property type="entry name" value="Peptidase S8/S53 domain"/>
    <property type="match status" value="2"/>
</dbReference>
<dbReference type="Pfam" id="PF00082">
    <property type="entry name" value="Peptidase_S8"/>
    <property type="match status" value="1"/>
</dbReference>
<evidence type="ECO:0000313" key="9">
    <source>
        <dbReference type="EMBL" id="AEM59370.1"/>
    </source>
</evidence>
<evidence type="ECO:0000256" key="1">
    <source>
        <dbReference type="ARBA" id="ARBA00011073"/>
    </source>
</evidence>
<evidence type="ECO:0000256" key="4">
    <source>
        <dbReference type="ARBA" id="ARBA00022825"/>
    </source>
</evidence>
<dbReference type="InterPro" id="IPR036852">
    <property type="entry name" value="Peptidase_S8/S53_dom_sf"/>
</dbReference>
<dbReference type="KEGG" id="hhi:HAH_5237"/>
<keyword evidence="3" id="KW-0378">Hydrolase</keyword>
<feature type="compositionally biased region" description="Basic and acidic residues" evidence="6">
    <location>
        <begin position="442"/>
        <end position="456"/>
    </location>
</feature>
<sequence length="484" mass="51524">MYVRRFSQATCSAICITEQPDISVRHSIPGQCSLRDWLPTDRRAYRGRWSAVRDRTVLLLAVVAIVSLTGSIAMLAVTGPTDSRPDRADAASVSVSDGAAGRFARLHTAGVTGSNVSVGIVDPTGFDTESETIAGQVTETRSFGGGSVDDTREAHGTATAAVVSRTAPDADLYLARVDSVDSYRQAVNWLVQADVDVIVAPVSFYGQPGDGTGPVARSATRATESGSVFIAPAGNLAQSHWSGQYTSEDVKNRTVTFTNGSRENYVRGGTEITVWLSWDRGHADEEYTVELYRTNGTDSRLVARSQPYRGDDVPNERIVADVRPGDYYLVVRGPASPTGARLRLVSPTHDLQHTTTRNSIVAPGTARKAITVGAYNSRIDQLEPFSSRGPTVDNRVGVDVVAPDRQFAAAAPDGFVGSSAAVPYVGGTAALLLDANESLSPRETEHLLERTTRDVGRPGLDNGTGHGAVEPVRAVRAAQNRTDG</sequence>
<dbReference type="AlphaFoldDB" id="G0I0E9"/>
<comment type="caution">
    <text evidence="5">Lacks conserved residue(s) required for the propagation of feature annotation.</text>
</comment>
<keyword evidence="9" id="KW-0614">Plasmid</keyword>
<comment type="similarity">
    <text evidence="1 5">Belongs to the peptidase S8 family.</text>
</comment>
<dbReference type="Proteomes" id="UP000005629">
    <property type="component" value="Plasmid pHH400"/>
</dbReference>
<feature type="domain" description="Peptidase S8/S53" evidence="8">
    <location>
        <begin position="356"/>
        <end position="467"/>
    </location>
</feature>
<dbReference type="HOGENOM" id="CLU_629474_0_0_2"/>
<dbReference type="GO" id="GO:0004252">
    <property type="term" value="F:serine-type endopeptidase activity"/>
    <property type="evidence" value="ECO:0007669"/>
    <property type="project" value="InterPro"/>
</dbReference>
<gene>
    <name evidence="9" type="ordered locus">HAH_5237</name>
</gene>
<evidence type="ECO:0000256" key="2">
    <source>
        <dbReference type="ARBA" id="ARBA00022670"/>
    </source>
</evidence>
<organism evidence="9 10">
    <name type="scientific">Haloarcula hispanica (strain ATCC 33960 / DSM 4426 / JCM 8911 / NBRC 102182 / NCIMB 2187 / VKM B-1755)</name>
    <dbReference type="NCBI Taxonomy" id="634497"/>
    <lineage>
        <taxon>Archaea</taxon>
        <taxon>Methanobacteriati</taxon>
        <taxon>Methanobacteriota</taxon>
        <taxon>Stenosarchaea group</taxon>
        <taxon>Halobacteria</taxon>
        <taxon>Halobacteriales</taxon>
        <taxon>Haloarculaceae</taxon>
        <taxon>Haloarcula</taxon>
    </lineage>
</organism>
<evidence type="ECO:0000256" key="5">
    <source>
        <dbReference type="PROSITE-ProRule" id="PRU01240"/>
    </source>
</evidence>